<dbReference type="CDD" id="cd14498">
    <property type="entry name" value="DSP"/>
    <property type="match status" value="1"/>
</dbReference>
<dbReference type="GO" id="GO:0004725">
    <property type="term" value="F:protein tyrosine phosphatase activity"/>
    <property type="evidence" value="ECO:0007669"/>
    <property type="project" value="UniProtKB-EC"/>
</dbReference>
<dbReference type="SMART" id="SM00195">
    <property type="entry name" value="DSPc"/>
    <property type="match status" value="1"/>
</dbReference>
<dbReference type="RefSeq" id="XP_025600098.1">
    <property type="nucleotide sequence ID" value="XM_025739894.1"/>
</dbReference>
<organism evidence="7 8">
    <name type="scientific">Tilletiopsis washingtonensis</name>
    <dbReference type="NCBI Taxonomy" id="58919"/>
    <lineage>
        <taxon>Eukaryota</taxon>
        <taxon>Fungi</taxon>
        <taxon>Dikarya</taxon>
        <taxon>Basidiomycota</taxon>
        <taxon>Ustilaginomycotina</taxon>
        <taxon>Exobasidiomycetes</taxon>
        <taxon>Entylomatales</taxon>
        <taxon>Entylomatales incertae sedis</taxon>
        <taxon>Tilletiopsis</taxon>
    </lineage>
</organism>
<evidence type="ECO:0000256" key="1">
    <source>
        <dbReference type="ARBA" id="ARBA00008601"/>
    </source>
</evidence>
<dbReference type="AlphaFoldDB" id="A0A316ZE59"/>
<dbReference type="PROSITE" id="PS50054">
    <property type="entry name" value="TYR_PHOSPHATASE_DUAL"/>
    <property type="match status" value="1"/>
</dbReference>
<keyword evidence="8" id="KW-1185">Reference proteome</keyword>
<dbReference type="InterPro" id="IPR020422">
    <property type="entry name" value="TYR_PHOSPHATASE_DUAL_dom"/>
</dbReference>
<dbReference type="GO" id="GO:0043409">
    <property type="term" value="P:negative regulation of MAPK cascade"/>
    <property type="evidence" value="ECO:0007669"/>
    <property type="project" value="TreeGrafter"/>
</dbReference>
<sequence length="162" mass="18372">FHISEILPGFLYLGPDIGTPSEAEHLSRLGVRRVLNCAAEIEEGGGKHLNLHRGAFGIAKYRKLPIWDHVEARGVQRYVEEACAFLDDARLHSSPTYVHCKAGKSRSVLIVMAYLIHHLHWPLRRSYAHVVERRRDVSPNIGFVAELMRFEEKCLGHGKTRG</sequence>
<dbReference type="Gene3D" id="3.90.190.10">
    <property type="entry name" value="Protein tyrosine phosphatase superfamily"/>
    <property type="match status" value="1"/>
</dbReference>
<evidence type="ECO:0000259" key="5">
    <source>
        <dbReference type="PROSITE" id="PS50054"/>
    </source>
</evidence>
<keyword evidence="4" id="KW-0904">Protein phosphatase</keyword>
<dbReference type="InterPro" id="IPR000340">
    <property type="entry name" value="Dual-sp_phosphatase_cat-dom"/>
</dbReference>
<dbReference type="PANTHER" id="PTHR10159">
    <property type="entry name" value="DUAL SPECIFICITY PROTEIN PHOSPHATASE"/>
    <property type="match status" value="1"/>
</dbReference>
<keyword evidence="3" id="KW-0378">Hydrolase</keyword>
<evidence type="ECO:0000259" key="6">
    <source>
        <dbReference type="PROSITE" id="PS50056"/>
    </source>
</evidence>
<reference evidence="7 8" key="1">
    <citation type="journal article" date="2018" name="Mol. Biol. Evol.">
        <title>Broad Genomic Sampling Reveals a Smut Pathogenic Ancestry of the Fungal Clade Ustilaginomycotina.</title>
        <authorList>
            <person name="Kijpornyongpan T."/>
            <person name="Mondo S.J."/>
            <person name="Barry K."/>
            <person name="Sandor L."/>
            <person name="Lee J."/>
            <person name="Lipzen A."/>
            <person name="Pangilinan J."/>
            <person name="LaButti K."/>
            <person name="Hainaut M."/>
            <person name="Henrissat B."/>
            <person name="Grigoriev I.V."/>
            <person name="Spatafora J.W."/>
            <person name="Aime M.C."/>
        </authorList>
    </citation>
    <scope>NUCLEOTIDE SEQUENCE [LARGE SCALE GENOMIC DNA]</scope>
    <source>
        <strain evidence="7 8">MCA 4186</strain>
    </source>
</reference>
<dbReference type="InterPro" id="IPR029021">
    <property type="entry name" value="Prot-tyrosine_phosphatase-like"/>
</dbReference>
<dbReference type="Pfam" id="PF00782">
    <property type="entry name" value="DSPc"/>
    <property type="match status" value="1"/>
</dbReference>
<dbReference type="InterPro" id="IPR000387">
    <property type="entry name" value="Tyr_Pase_dom"/>
</dbReference>
<evidence type="ECO:0000256" key="3">
    <source>
        <dbReference type="ARBA" id="ARBA00022801"/>
    </source>
</evidence>
<dbReference type="PROSITE" id="PS50056">
    <property type="entry name" value="TYR_PHOSPHATASE_2"/>
    <property type="match status" value="1"/>
</dbReference>
<feature type="domain" description="Tyrosine-protein phosphatase" evidence="5">
    <location>
        <begin position="2"/>
        <end position="156"/>
    </location>
</feature>
<dbReference type="STRING" id="58919.A0A316ZE59"/>
<protein>
    <recommendedName>
        <fullName evidence="2">protein-tyrosine-phosphatase</fullName>
        <ecNumber evidence="2">3.1.3.48</ecNumber>
    </recommendedName>
</protein>
<name>A0A316ZE59_9BASI</name>
<dbReference type="EC" id="3.1.3.48" evidence="2"/>
<evidence type="ECO:0000313" key="7">
    <source>
        <dbReference type="EMBL" id="PWN99819.1"/>
    </source>
</evidence>
<gene>
    <name evidence="7" type="ORF">FA09DRAFT_285990</name>
</gene>
<feature type="non-terminal residue" evidence="7">
    <location>
        <position position="162"/>
    </location>
</feature>
<dbReference type="GeneID" id="37267440"/>
<dbReference type="Proteomes" id="UP000245946">
    <property type="component" value="Unassembled WGS sequence"/>
</dbReference>
<comment type="similarity">
    <text evidence="1">Belongs to the protein-tyrosine phosphatase family. Non-receptor class dual specificity subfamily.</text>
</comment>
<dbReference type="OrthoDB" id="273181at2759"/>
<proteinExistence type="inferred from homology"/>
<feature type="domain" description="Tyrosine specific protein phosphatases" evidence="6">
    <location>
        <begin position="76"/>
        <end position="141"/>
    </location>
</feature>
<dbReference type="FunFam" id="3.90.190.10:FF:000120">
    <property type="entry name" value="MAP kinase phosphatase, putative"/>
    <property type="match status" value="1"/>
</dbReference>
<evidence type="ECO:0000256" key="4">
    <source>
        <dbReference type="ARBA" id="ARBA00022912"/>
    </source>
</evidence>
<dbReference type="SUPFAM" id="SSF52799">
    <property type="entry name" value="(Phosphotyrosine protein) phosphatases II"/>
    <property type="match status" value="1"/>
</dbReference>
<dbReference type="EMBL" id="KZ819287">
    <property type="protein sequence ID" value="PWN99819.1"/>
    <property type="molecule type" value="Genomic_DNA"/>
</dbReference>
<feature type="non-terminal residue" evidence="7">
    <location>
        <position position="1"/>
    </location>
</feature>
<evidence type="ECO:0000256" key="2">
    <source>
        <dbReference type="ARBA" id="ARBA00013064"/>
    </source>
</evidence>
<accession>A0A316ZE59</accession>
<dbReference type="PANTHER" id="PTHR10159:SF530">
    <property type="entry name" value="DUAL SPECIFICITY PROTEIN PHOSPHATASE DDB_G0271350-RELATED"/>
    <property type="match status" value="1"/>
</dbReference>
<evidence type="ECO:0000313" key="8">
    <source>
        <dbReference type="Proteomes" id="UP000245946"/>
    </source>
</evidence>
<dbReference type="GO" id="GO:0005737">
    <property type="term" value="C:cytoplasm"/>
    <property type="evidence" value="ECO:0007669"/>
    <property type="project" value="TreeGrafter"/>
</dbReference>